<dbReference type="InterPro" id="IPR009057">
    <property type="entry name" value="Homeodomain-like_sf"/>
</dbReference>
<dbReference type="InterPro" id="IPR001647">
    <property type="entry name" value="HTH_TetR"/>
</dbReference>
<reference evidence="6" key="1">
    <citation type="submission" date="2023-03" db="EMBL/GenBank/DDBJ databases">
        <title>Actinoallomurus iriomotensis NBRC 103684.</title>
        <authorList>
            <person name="Ichikawa N."/>
            <person name="Sato H."/>
            <person name="Tonouchi N."/>
        </authorList>
    </citation>
    <scope>NUCLEOTIDE SEQUENCE</scope>
    <source>
        <strain evidence="6">NBRC 103684</strain>
    </source>
</reference>
<name>A0A9W6RZP6_9ACTN</name>
<dbReference type="PANTHER" id="PTHR47506:SF7">
    <property type="entry name" value="TRANSCRIPTIONAL REGULATORY PROTEIN"/>
    <property type="match status" value="1"/>
</dbReference>
<organism evidence="6 7">
    <name type="scientific">Actinoallomurus iriomotensis</name>
    <dbReference type="NCBI Taxonomy" id="478107"/>
    <lineage>
        <taxon>Bacteria</taxon>
        <taxon>Bacillati</taxon>
        <taxon>Actinomycetota</taxon>
        <taxon>Actinomycetes</taxon>
        <taxon>Streptosporangiales</taxon>
        <taxon>Thermomonosporaceae</taxon>
        <taxon>Actinoallomurus</taxon>
    </lineage>
</organism>
<dbReference type="SUPFAM" id="SSF46689">
    <property type="entry name" value="Homeodomain-like"/>
    <property type="match status" value="1"/>
</dbReference>
<evidence type="ECO:0000259" key="5">
    <source>
        <dbReference type="PROSITE" id="PS50977"/>
    </source>
</evidence>
<protein>
    <submittedName>
        <fullName evidence="6">TetR family transcriptional regulator</fullName>
    </submittedName>
</protein>
<dbReference type="Pfam" id="PF00440">
    <property type="entry name" value="TetR_N"/>
    <property type="match status" value="1"/>
</dbReference>
<evidence type="ECO:0000313" key="7">
    <source>
        <dbReference type="Proteomes" id="UP001165074"/>
    </source>
</evidence>
<evidence type="ECO:0000313" key="6">
    <source>
        <dbReference type="EMBL" id="GLY85200.1"/>
    </source>
</evidence>
<dbReference type="Proteomes" id="UP001165074">
    <property type="component" value="Unassembled WGS sequence"/>
</dbReference>
<dbReference type="Gene3D" id="1.10.357.10">
    <property type="entry name" value="Tetracycline Repressor, domain 2"/>
    <property type="match status" value="1"/>
</dbReference>
<feature type="domain" description="HTH tetR-type" evidence="5">
    <location>
        <begin position="28"/>
        <end position="88"/>
    </location>
</feature>
<keyword evidence="1" id="KW-0805">Transcription regulation</keyword>
<accession>A0A9W6RZP6</accession>
<evidence type="ECO:0000256" key="4">
    <source>
        <dbReference type="PROSITE-ProRule" id="PRU00335"/>
    </source>
</evidence>
<dbReference type="EMBL" id="BSTK01000004">
    <property type="protein sequence ID" value="GLY85200.1"/>
    <property type="molecule type" value="Genomic_DNA"/>
</dbReference>
<proteinExistence type="predicted"/>
<dbReference type="PANTHER" id="PTHR47506">
    <property type="entry name" value="TRANSCRIPTIONAL REGULATORY PROTEIN"/>
    <property type="match status" value="1"/>
</dbReference>
<gene>
    <name evidence="6" type="ORF">Airi02_031290</name>
</gene>
<dbReference type="GO" id="GO:0003677">
    <property type="term" value="F:DNA binding"/>
    <property type="evidence" value="ECO:0007669"/>
    <property type="project" value="UniProtKB-UniRule"/>
</dbReference>
<dbReference type="SUPFAM" id="SSF48498">
    <property type="entry name" value="Tetracyclin repressor-like, C-terminal domain"/>
    <property type="match status" value="1"/>
</dbReference>
<sequence>MIRHRIFRFANPSIRWRILLPVVNESSRLSAQDWARAALKAIADGGLAAVAVEPLARTLGVTKGSFYAHYRNRDELITAALTEWARSHGAEGLTEFAAIADPARRLRELLTTVVQAVQPLAPSVHLSLLGDRNDPRVRDAVHQVNQARLELLARTYRELGLPPDRATSRARVAYAAILGLLHLAQTDPDAPHSAVLADEATAIFLPS</sequence>
<dbReference type="PROSITE" id="PS50977">
    <property type="entry name" value="HTH_TETR_2"/>
    <property type="match status" value="1"/>
</dbReference>
<keyword evidence="7" id="KW-1185">Reference proteome</keyword>
<dbReference type="InterPro" id="IPR036271">
    <property type="entry name" value="Tet_transcr_reg_TetR-rel_C_sf"/>
</dbReference>
<evidence type="ECO:0000256" key="1">
    <source>
        <dbReference type="ARBA" id="ARBA00023015"/>
    </source>
</evidence>
<feature type="DNA-binding region" description="H-T-H motif" evidence="4">
    <location>
        <begin position="51"/>
        <end position="70"/>
    </location>
</feature>
<comment type="caution">
    <text evidence="6">The sequence shown here is derived from an EMBL/GenBank/DDBJ whole genome shotgun (WGS) entry which is preliminary data.</text>
</comment>
<evidence type="ECO:0000256" key="2">
    <source>
        <dbReference type="ARBA" id="ARBA00023125"/>
    </source>
</evidence>
<evidence type="ECO:0000256" key="3">
    <source>
        <dbReference type="ARBA" id="ARBA00023163"/>
    </source>
</evidence>
<keyword evidence="2 4" id="KW-0238">DNA-binding</keyword>
<dbReference type="AlphaFoldDB" id="A0A9W6RZP6"/>
<keyword evidence="3" id="KW-0804">Transcription</keyword>